<name>A0A853KZG7_9PROT</name>
<organism evidence="1 2">
    <name type="scientific">Thalassospira tepidiphila MCCC 1A03514</name>
    <dbReference type="NCBI Taxonomy" id="1177930"/>
    <lineage>
        <taxon>Bacteria</taxon>
        <taxon>Pseudomonadati</taxon>
        <taxon>Pseudomonadota</taxon>
        <taxon>Alphaproteobacteria</taxon>
        <taxon>Rhodospirillales</taxon>
        <taxon>Thalassospiraceae</taxon>
        <taxon>Thalassospira</taxon>
    </lineage>
</organism>
<gene>
    <name evidence="1" type="ORF">TH4_12700</name>
</gene>
<comment type="caution">
    <text evidence="1">The sequence shown here is derived from an EMBL/GenBank/DDBJ whole genome shotgun (WGS) entry which is preliminary data.</text>
</comment>
<dbReference type="EMBL" id="JPVZ01000005">
    <property type="protein sequence ID" value="OAZ09315.1"/>
    <property type="molecule type" value="Genomic_DNA"/>
</dbReference>
<proteinExistence type="predicted"/>
<protein>
    <submittedName>
        <fullName evidence="1">Uncharacterized protein</fullName>
    </submittedName>
</protein>
<accession>A0A853KZG7</accession>
<dbReference type="Proteomes" id="UP000094009">
    <property type="component" value="Unassembled WGS sequence"/>
</dbReference>
<evidence type="ECO:0000313" key="1">
    <source>
        <dbReference type="EMBL" id="OAZ09315.1"/>
    </source>
</evidence>
<sequence>MKIALLRPWLTLLYGMFVFEYFDYPRRWSAQTTSSQLVVKVVAVIKSSNYDAQTSTTAGLILRLPYLDTQQPETQA</sequence>
<reference evidence="1 2" key="1">
    <citation type="submission" date="2014-07" db="EMBL/GenBank/DDBJ databases">
        <title>Draft genome sequence of Thalassospira tepidiphila 1-1B.</title>
        <authorList>
            <person name="Lai Q."/>
            <person name="Shao Z."/>
        </authorList>
    </citation>
    <scope>NUCLEOTIDE SEQUENCE [LARGE SCALE GENOMIC DNA]</scope>
    <source>
        <strain evidence="1 2">MCCC 1A03514</strain>
    </source>
</reference>
<evidence type="ECO:0000313" key="2">
    <source>
        <dbReference type="Proteomes" id="UP000094009"/>
    </source>
</evidence>
<dbReference type="AlphaFoldDB" id="A0A853KZG7"/>